<gene>
    <name evidence="2" type="ORF">EJ08DRAFT_653994</name>
</gene>
<protein>
    <submittedName>
        <fullName evidence="2">Uncharacterized protein</fullName>
    </submittedName>
</protein>
<feature type="signal peptide" evidence="1">
    <location>
        <begin position="1"/>
        <end position="20"/>
    </location>
</feature>
<organism evidence="2 3">
    <name type="scientific">Tothia fuscella</name>
    <dbReference type="NCBI Taxonomy" id="1048955"/>
    <lineage>
        <taxon>Eukaryota</taxon>
        <taxon>Fungi</taxon>
        <taxon>Dikarya</taxon>
        <taxon>Ascomycota</taxon>
        <taxon>Pezizomycotina</taxon>
        <taxon>Dothideomycetes</taxon>
        <taxon>Pleosporomycetidae</taxon>
        <taxon>Venturiales</taxon>
        <taxon>Cylindrosympodiaceae</taxon>
        <taxon>Tothia</taxon>
    </lineage>
</organism>
<dbReference type="EMBL" id="MU007116">
    <property type="protein sequence ID" value="KAF2419764.1"/>
    <property type="molecule type" value="Genomic_DNA"/>
</dbReference>
<keyword evidence="1" id="KW-0732">Signal</keyword>
<sequence>MKLSFVQLVSLLPFLHLAFADISADEASKIAYRAYGDFVVQGLTAGVPLKQGSDYVYVLPPTSAGVRAGTVVPEAVTNWDLLSLANTMQTPNEPLYQTTGASYIQDLKTYLHGVASDTSEISTKDMQKLGRLADAASAAFDKFLTEQDKAIELYEKDQLTGRKTTFAKFTVAKYPRFISRKKEWKSAEALLANFRRQVTRTDDALNDRINKIDELALDEKDKQSGYNMPVYVGGDFITNLTRPWVQKEIAEPDLYQPFYGTSGLEEAANNWFANTSPSTIVSLSLKKSGSSDWSALGHSTSVIQGSAGYFGFIGAKAGSSSTSTTFNSYGTTFSDDVDITFSFRGPPATFSLRAGLWDVADARAAYPKLLPNATDSLVGKVRPQKVLLAYQPGLTIAFKNANTWKNVKQFIDTAKSNKGGGISIFGFSFGGSGGRKSDRTMNDIQTQDSGTGGSIIIPPAAPGALYVLGVLGRKL</sequence>
<evidence type="ECO:0000256" key="1">
    <source>
        <dbReference type="SAM" id="SignalP"/>
    </source>
</evidence>
<keyword evidence="3" id="KW-1185">Reference proteome</keyword>
<evidence type="ECO:0000313" key="2">
    <source>
        <dbReference type="EMBL" id="KAF2419764.1"/>
    </source>
</evidence>
<dbReference type="AlphaFoldDB" id="A0A9P4NFU2"/>
<proteinExistence type="predicted"/>
<feature type="chain" id="PRO_5040348287" evidence="1">
    <location>
        <begin position="21"/>
        <end position="475"/>
    </location>
</feature>
<dbReference type="OrthoDB" id="5047692at2759"/>
<name>A0A9P4NFU2_9PEZI</name>
<dbReference type="Proteomes" id="UP000800235">
    <property type="component" value="Unassembled WGS sequence"/>
</dbReference>
<evidence type="ECO:0000313" key="3">
    <source>
        <dbReference type="Proteomes" id="UP000800235"/>
    </source>
</evidence>
<accession>A0A9P4NFU2</accession>
<comment type="caution">
    <text evidence="2">The sequence shown here is derived from an EMBL/GenBank/DDBJ whole genome shotgun (WGS) entry which is preliminary data.</text>
</comment>
<reference evidence="2" key="1">
    <citation type="journal article" date="2020" name="Stud. Mycol.">
        <title>101 Dothideomycetes genomes: a test case for predicting lifestyles and emergence of pathogens.</title>
        <authorList>
            <person name="Haridas S."/>
            <person name="Albert R."/>
            <person name="Binder M."/>
            <person name="Bloem J."/>
            <person name="Labutti K."/>
            <person name="Salamov A."/>
            <person name="Andreopoulos B."/>
            <person name="Baker S."/>
            <person name="Barry K."/>
            <person name="Bills G."/>
            <person name="Bluhm B."/>
            <person name="Cannon C."/>
            <person name="Castanera R."/>
            <person name="Culley D."/>
            <person name="Daum C."/>
            <person name="Ezra D."/>
            <person name="Gonzalez J."/>
            <person name="Henrissat B."/>
            <person name="Kuo A."/>
            <person name="Liang C."/>
            <person name="Lipzen A."/>
            <person name="Lutzoni F."/>
            <person name="Magnuson J."/>
            <person name="Mondo S."/>
            <person name="Nolan M."/>
            <person name="Ohm R."/>
            <person name="Pangilinan J."/>
            <person name="Park H.-J."/>
            <person name="Ramirez L."/>
            <person name="Alfaro M."/>
            <person name="Sun H."/>
            <person name="Tritt A."/>
            <person name="Yoshinaga Y."/>
            <person name="Zwiers L.-H."/>
            <person name="Turgeon B."/>
            <person name="Goodwin S."/>
            <person name="Spatafora J."/>
            <person name="Crous P."/>
            <person name="Grigoriev I."/>
        </authorList>
    </citation>
    <scope>NUCLEOTIDE SEQUENCE</scope>
    <source>
        <strain evidence="2">CBS 130266</strain>
    </source>
</reference>